<name>A0AAE0GAS1_9CHLO</name>
<feature type="region of interest" description="Disordered" evidence="1">
    <location>
        <begin position="1"/>
        <end position="23"/>
    </location>
</feature>
<keyword evidence="3" id="KW-1185">Reference proteome</keyword>
<dbReference type="AlphaFoldDB" id="A0AAE0GAS1"/>
<dbReference type="EMBL" id="LGRX02007557">
    <property type="protein sequence ID" value="KAK3274724.1"/>
    <property type="molecule type" value="Genomic_DNA"/>
</dbReference>
<feature type="region of interest" description="Disordered" evidence="1">
    <location>
        <begin position="105"/>
        <end position="136"/>
    </location>
</feature>
<evidence type="ECO:0000256" key="1">
    <source>
        <dbReference type="SAM" id="MobiDB-lite"/>
    </source>
</evidence>
<comment type="caution">
    <text evidence="2">The sequence shown here is derived from an EMBL/GenBank/DDBJ whole genome shotgun (WGS) entry which is preliminary data.</text>
</comment>
<proteinExistence type="predicted"/>
<reference evidence="2 3" key="1">
    <citation type="journal article" date="2015" name="Genome Biol. Evol.">
        <title>Comparative Genomics of a Bacterivorous Green Alga Reveals Evolutionary Causalities and Consequences of Phago-Mixotrophic Mode of Nutrition.</title>
        <authorList>
            <person name="Burns J.A."/>
            <person name="Paasch A."/>
            <person name="Narechania A."/>
            <person name="Kim E."/>
        </authorList>
    </citation>
    <scope>NUCLEOTIDE SEQUENCE [LARGE SCALE GENOMIC DNA]</scope>
    <source>
        <strain evidence="2 3">PLY_AMNH</strain>
    </source>
</reference>
<sequence length="155" mass="17155">MATAGESARSVGESLFYDLNEDPPDFLDEVIDKDAEELPEVSDVEHLVQGVVEEVSTTVAAVAVAQTPPLNQPEVVNQPQTATVSKKKKKGVISESPWVELTHEQAANARWTRPAYEGPREGEPSPKANRLLHPEKSTPLDYFNAFIPETERYEK</sequence>
<evidence type="ECO:0000313" key="3">
    <source>
        <dbReference type="Proteomes" id="UP001190700"/>
    </source>
</evidence>
<organism evidence="2 3">
    <name type="scientific">Cymbomonas tetramitiformis</name>
    <dbReference type="NCBI Taxonomy" id="36881"/>
    <lineage>
        <taxon>Eukaryota</taxon>
        <taxon>Viridiplantae</taxon>
        <taxon>Chlorophyta</taxon>
        <taxon>Pyramimonadophyceae</taxon>
        <taxon>Pyramimonadales</taxon>
        <taxon>Pyramimonadaceae</taxon>
        <taxon>Cymbomonas</taxon>
    </lineage>
</organism>
<dbReference type="Proteomes" id="UP001190700">
    <property type="component" value="Unassembled WGS sequence"/>
</dbReference>
<evidence type="ECO:0000313" key="2">
    <source>
        <dbReference type="EMBL" id="KAK3274724.1"/>
    </source>
</evidence>
<gene>
    <name evidence="2" type="ORF">CYMTET_17107</name>
</gene>
<protein>
    <submittedName>
        <fullName evidence="2">Uncharacterized protein</fullName>
    </submittedName>
</protein>
<accession>A0AAE0GAS1</accession>